<keyword evidence="1" id="KW-0472">Membrane</keyword>
<dbReference type="EMBL" id="MFIQ01000027">
    <property type="protein sequence ID" value="OGF93176.1"/>
    <property type="molecule type" value="Genomic_DNA"/>
</dbReference>
<protein>
    <submittedName>
        <fullName evidence="2">Uncharacterized protein</fullName>
    </submittedName>
</protein>
<feature type="transmembrane region" description="Helical" evidence="1">
    <location>
        <begin position="6"/>
        <end position="26"/>
    </location>
</feature>
<comment type="caution">
    <text evidence="2">The sequence shown here is derived from an EMBL/GenBank/DDBJ whole genome shotgun (WGS) entry which is preliminary data.</text>
</comment>
<accession>A0A1F5XZ57</accession>
<name>A0A1F5XZ57_9BACT</name>
<evidence type="ECO:0000313" key="3">
    <source>
        <dbReference type="Proteomes" id="UP000178894"/>
    </source>
</evidence>
<dbReference type="AlphaFoldDB" id="A0A1F5XZ57"/>
<gene>
    <name evidence="2" type="ORF">A3G54_00255</name>
</gene>
<keyword evidence="1" id="KW-1133">Transmembrane helix</keyword>
<evidence type="ECO:0000256" key="1">
    <source>
        <dbReference type="SAM" id="Phobius"/>
    </source>
</evidence>
<sequence length="96" mass="10622">MDRQNILTIILVLSLIAGGYVWYSYLYPSENAESTVSEDQIISPEFLAKTALLDKTKIDADFLKSGIFFELESGPALPPLPALSEINGRPNPFAQF</sequence>
<reference evidence="2 3" key="1">
    <citation type="journal article" date="2016" name="Nat. Commun.">
        <title>Thousands of microbial genomes shed light on interconnected biogeochemical processes in an aquifer system.</title>
        <authorList>
            <person name="Anantharaman K."/>
            <person name="Brown C.T."/>
            <person name="Hug L.A."/>
            <person name="Sharon I."/>
            <person name="Castelle C.J."/>
            <person name="Probst A.J."/>
            <person name="Thomas B.C."/>
            <person name="Singh A."/>
            <person name="Wilkins M.J."/>
            <person name="Karaoz U."/>
            <person name="Brodie E.L."/>
            <person name="Williams K.H."/>
            <person name="Hubbard S.S."/>
            <person name="Banfield J.F."/>
        </authorList>
    </citation>
    <scope>NUCLEOTIDE SEQUENCE [LARGE SCALE GENOMIC DNA]</scope>
</reference>
<dbReference type="STRING" id="1798364.A3G54_00255"/>
<evidence type="ECO:0000313" key="2">
    <source>
        <dbReference type="EMBL" id="OGF93176.1"/>
    </source>
</evidence>
<dbReference type="Proteomes" id="UP000178894">
    <property type="component" value="Unassembled WGS sequence"/>
</dbReference>
<keyword evidence="1" id="KW-0812">Transmembrane</keyword>
<proteinExistence type="predicted"/>
<organism evidence="2 3">
    <name type="scientific">Candidatus Giovannonibacteria bacterium RIFCSPLOWO2_12_FULL_44_15</name>
    <dbReference type="NCBI Taxonomy" id="1798364"/>
    <lineage>
        <taxon>Bacteria</taxon>
        <taxon>Candidatus Giovannoniibacteriota</taxon>
    </lineage>
</organism>